<evidence type="ECO:0000313" key="3">
    <source>
        <dbReference type="EMBL" id="URE11511.1"/>
    </source>
</evidence>
<evidence type="ECO:0000256" key="2">
    <source>
        <dbReference type="SAM" id="Phobius"/>
    </source>
</evidence>
<accession>A0A9E7KBM3</accession>
<protein>
    <submittedName>
        <fullName evidence="3">Uncharacterized protein</fullName>
    </submittedName>
</protein>
<dbReference type="AlphaFoldDB" id="A0A9E7KBM3"/>
<evidence type="ECO:0000256" key="1">
    <source>
        <dbReference type="SAM" id="MobiDB-lite"/>
    </source>
</evidence>
<evidence type="ECO:0000313" key="4">
    <source>
        <dbReference type="Proteomes" id="UP001055439"/>
    </source>
</evidence>
<feature type="transmembrane region" description="Helical" evidence="2">
    <location>
        <begin position="203"/>
        <end position="227"/>
    </location>
</feature>
<dbReference type="EMBL" id="CP097508">
    <property type="protein sequence ID" value="URE11511.1"/>
    <property type="molecule type" value="Genomic_DNA"/>
</dbReference>
<sequence>MLSACEKKETRERINFVDHNGINSDHKSPSDIGQERQTHVRCSWPPPESKHAPTAPLHVARPRFPPSTWRSSDLPDQFSTHAQLSHPSGYPTGDCQNNCGRVGVKRVWIRKAGTLRVPLEETSDFEPGPARLRCSAVFGPERRVSASAEVGTLGEWATPLAGEPWWRTNSRAAGGSSASCHCRVLPLLLRPSANLMDLPRLRLIAFLLFSLLLFLLRQSGCSIIMWLRGSLTRRPFFYVILIQKDVIFS</sequence>
<dbReference type="Proteomes" id="UP001055439">
    <property type="component" value="Chromosome 6"/>
</dbReference>
<keyword evidence="2" id="KW-1133">Transmembrane helix</keyword>
<gene>
    <name evidence="3" type="ORF">MUK42_36338</name>
</gene>
<keyword evidence="2" id="KW-0472">Membrane</keyword>
<keyword evidence="2" id="KW-0812">Transmembrane</keyword>
<reference evidence="3" key="1">
    <citation type="submission" date="2022-05" db="EMBL/GenBank/DDBJ databases">
        <title>The Musa troglodytarum L. genome provides insights into the mechanism of non-climacteric behaviour and enrichment of carotenoids.</title>
        <authorList>
            <person name="Wang J."/>
        </authorList>
    </citation>
    <scope>NUCLEOTIDE SEQUENCE</scope>
    <source>
        <tissue evidence="3">Leaf</tissue>
    </source>
</reference>
<feature type="region of interest" description="Disordered" evidence="1">
    <location>
        <begin position="19"/>
        <end position="59"/>
    </location>
</feature>
<proteinExistence type="predicted"/>
<name>A0A9E7KBM3_9LILI</name>
<keyword evidence="4" id="KW-1185">Reference proteome</keyword>
<feature type="compositionally biased region" description="Basic and acidic residues" evidence="1">
    <location>
        <begin position="24"/>
        <end position="38"/>
    </location>
</feature>
<organism evidence="3 4">
    <name type="scientific">Musa troglodytarum</name>
    <name type="common">fe'i banana</name>
    <dbReference type="NCBI Taxonomy" id="320322"/>
    <lineage>
        <taxon>Eukaryota</taxon>
        <taxon>Viridiplantae</taxon>
        <taxon>Streptophyta</taxon>
        <taxon>Embryophyta</taxon>
        <taxon>Tracheophyta</taxon>
        <taxon>Spermatophyta</taxon>
        <taxon>Magnoliopsida</taxon>
        <taxon>Liliopsida</taxon>
        <taxon>Zingiberales</taxon>
        <taxon>Musaceae</taxon>
        <taxon>Musa</taxon>
    </lineage>
</organism>